<feature type="repeat" description="ANK" evidence="3">
    <location>
        <begin position="815"/>
        <end position="847"/>
    </location>
</feature>
<keyword evidence="2 3" id="KW-0040">ANK repeat</keyword>
<feature type="repeat" description="ANK" evidence="3">
    <location>
        <begin position="848"/>
        <end position="880"/>
    </location>
</feature>
<evidence type="ECO:0000259" key="6">
    <source>
        <dbReference type="Pfam" id="PF26640"/>
    </source>
</evidence>
<dbReference type="AlphaFoldDB" id="A0A1L7XLN8"/>
<evidence type="ECO:0000256" key="3">
    <source>
        <dbReference type="PROSITE-ProRule" id="PRU00023"/>
    </source>
</evidence>
<feature type="repeat" description="ANK" evidence="3">
    <location>
        <begin position="881"/>
        <end position="913"/>
    </location>
</feature>
<feature type="repeat" description="ANK" evidence="3">
    <location>
        <begin position="749"/>
        <end position="781"/>
    </location>
</feature>
<dbReference type="InterPro" id="IPR058525">
    <property type="entry name" value="DUF8212"/>
</dbReference>
<evidence type="ECO:0000256" key="4">
    <source>
        <dbReference type="SAM" id="Coils"/>
    </source>
</evidence>
<organism evidence="7 8">
    <name type="scientific">Phialocephala subalpina</name>
    <dbReference type="NCBI Taxonomy" id="576137"/>
    <lineage>
        <taxon>Eukaryota</taxon>
        <taxon>Fungi</taxon>
        <taxon>Dikarya</taxon>
        <taxon>Ascomycota</taxon>
        <taxon>Pezizomycotina</taxon>
        <taxon>Leotiomycetes</taxon>
        <taxon>Helotiales</taxon>
        <taxon>Mollisiaceae</taxon>
        <taxon>Phialocephala</taxon>
        <taxon>Phialocephala fortinii species complex</taxon>
    </lineage>
</organism>
<dbReference type="PANTHER" id="PTHR24126:SF14">
    <property type="entry name" value="ANK_REP_REGION DOMAIN-CONTAINING PROTEIN"/>
    <property type="match status" value="1"/>
</dbReference>
<dbReference type="STRING" id="576137.A0A1L7XLN8"/>
<evidence type="ECO:0000313" key="7">
    <source>
        <dbReference type="EMBL" id="CZR65970.1"/>
    </source>
</evidence>
<proteinExistence type="predicted"/>
<protein>
    <submittedName>
        <fullName evidence="7">Related to beta transducin-like protein</fullName>
    </submittedName>
</protein>
<dbReference type="SMART" id="SM00248">
    <property type="entry name" value="ANK"/>
    <property type="match status" value="12"/>
</dbReference>
<dbReference type="InterPro" id="IPR036770">
    <property type="entry name" value="Ankyrin_rpt-contain_sf"/>
</dbReference>
<name>A0A1L7XLN8_9HELO</name>
<dbReference type="Pfam" id="PF13637">
    <property type="entry name" value="Ank_4"/>
    <property type="match status" value="1"/>
</dbReference>
<sequence>MRLMNVETFKLEEFSHDAVPTYAILSHTWGKDNEEVSFCDIQQGKFEEAETRPIKIGGCCKQAKEDGHRYIWIDTCCIDKANAVELHEAINSMFQWYRGASICYAYLSDVPADDIPRDPGSKFMSSRWFTRGWTLQELLASKNLRFYDSEWHCLGSKGEMCTMVESITGISRPFLLGIAELHDASVAQRMSWAARRVTKRKEDTAYCLLGIFGVTMPMIYGEGNKAFRRLQEEIMRDIGDDSILAWGLDRTNPAHDSSIEVLSGGILAAAPSDFANCGQIISRERSANNSFDMFAGRVRAHLPFCTTSSGITYGLLNCGPEYHPEQVVAIPLVNVIPTDLPNQYVRPQGYCSILLPKKASEGSPKLIHIHREPTSRGRTIANRQSWFYIEQLFDTDLELIGVTPRDRWQKDQSVITTANDPDGNSIQRTLARFRSKGEGFYDFILVLEFEASLSPAEARCHLMISSRDTSLELLSQNLIHLRRDTLGQQSASNGLLNIAVSVRRQPVAGHLMFIVKLAAISSLPEVTVNATVELQVLDMKLDLRGTMEEKNRTRLLEEQLRQQTKEKMAEIEPKEKRLAAVQEKLKELEEERRLLVDNLKKHSLEAQLLTTKSDAIKQRQEKLSDQISATLRGLDNLHENHHAQPSFEKHHQTLLFCTAADGFKEIFELLFERRVDIELRDKSGRNRLSRAAEAGHVAMVQLLLDKGAAIEAKDNNGETPLFWAARAGHEAVVQLLLDKGAIIEAENEYGNTPLFSPADKGHKAVVQLLLDKGAAIDAKVDFGTTSLFWAAQAGHKAVVQLLLDKGAAIEAKDDNGLTPLFWAAQGGAEAIVQLLLDKGAAIEAKDNNGETPLFWAAQTGREAIVQLLLDKGAAIEAKDNNSATPLFWAAQAEREAMVQLLLDKGAAIEAKDDNGLTPLFWAAQAGQEAIVQLLLDKGADVEAKDNLKRTSLSFAAKNGHDKVIMTLLTIDKINLESKDHYGLTPLSIGARNGHINVVQQLLNTEHVNIDSRDCFERTPLWYARRYGHSGIVQLLRENAKMRGISLRESDLPLEAGSRPYKEFSGWCDVCTLSLQKDDLYYQCGICSGGSFIVCWECYNMEVCCLEVGHKLAKTYE</sequence>
<feature type="repeat" description="ANK" evidence="3">
    <location>
        <begin position="716"/>
        <end position="748"/>
    </location>
</feature>
<dbReference type="Pfam" id="PF26640">
    <property type="entry name" value="DUF8212"/>
    <property type="match status" value="1"/>
</dbReference>
<feature type="coiled-coil region" evidence="4">
    <location>
        <begin position="571"/>
        <end position="605"/>
    </location>
</feature>
<keyword evidence="1" id="KW-0677">Repeat</keyword>
<dbReference type="Proteomes" id="UP000184330">
    <property type="component" value="Unassembled WGS sequence"/>
</dbReference>
<feature type="repeat" description="ANK" evidence="3">
    <location>
        <begin position="914"/>
        <end position="946"/>
    </location>
</feature>
<evidence type="ECO:0000256" key="2">
    <source>
        <dbReference type="ARBA" id="ARBA00023043"/>
    </source>
</evidence>
<dbReference type="OrthoDB" id="194358at2759"/>
<accession>A0A1L7XLN8</accession>
<dbReference type="PANTHER" id="PTHR24126">
    <property type="entry name" value="ANKYRIN REPEAT, PH AND SEC7 DOMAIN CONTAINING PROTEIN SECG-RELATED"/>
    <property type="match status" value="1"/>
</dbReference>
<evidence type="ECO:0000259" key="5">
    <source>
        <dbReference type="Pfam" id="PF06985"/>
    </source>
</evidence>
<dbReference type="SUPFAM" id="SSF48403">
    <property type="entry name" value="Ankyrin repeat"/>
    <property type="match status" value="1"/>
</dbReference>
<dbReference type="InterPro" id="IPR002110">
    <property type="entry name" value="Ankyrin_rpt"/>
</dbReference>
<dbReference type="Gene3D" id="1.25.40.20">
    <property type="entry name" value="Ankyrin repeat-containing domain"/>
    <property type="match status" value="4"/>
</dbReference>
<keyword evidence="8" id="KW-1185">Reference proteome</keyword>
<dbReference type="PRINTS" id="PR01415">
    <property type="entry name" value="ANKYRIN"/>
</dbReference>
<dbReference type="InterPro" id="IPR010730">
    <property type="entry name" value="HET"/>
</dbReference>
<feature type="domain" description="DUF8212" evidence="6">
    <location>
        <begin position="225"/>
        <end position="279"/>
    </location>
</feature>
<dbReference type="Pfam" id="PF12796">
    <property type="entry name" value="Ank_2"/>
    <property type="match status" value="3"/>
</dbReference>
<dbReference type="EMBL" id="FJOG01000034">
    <property type="protein sequence ID" value="CZR65970.1"/>
    <property type="molecule type" value="Genomic_DNA"/>
</dbReference>
<keyword evidence="4" id="KW-0175">Coiled coil</keyword>
<dbReference type="PROSITE" id="PS50297">
    <property type="entry name" value="ANK_REP_REGION"/>
    <property type="match status" value="8"/>
</dbReference>
<feature type="repeat" description="ANK" evidence="3">
    <location>
        <begin position="683"/>
        <end position="715"/>
    </location>
</feature>
<gene>
    <name evidence="7" type="ORF">PAC_15870</name>
</gene>
<feature type="domain" description="Heterokaryon incompatibility" evidence="5">
    <location>
        <begin position="22"/>
        <end position="112"/>
    </location>
</feature>
<evidence type="ECO:0000256" key="1">
    <source>
        <dbReference type="ARBA" id="ARBA00022737"/>
    </source>
</evidence>
<reference evidence="7 8" key="1">
    <citation type="submission" date="2016-03" db="EMBL/GenBank/DDBJ databases">
        <authorList>
            <person name="Ploux O."/>
        </authorList>
    </citation>
    <scope>NUCLEOTIDE SEQUENCE [LARGE SCALE GENOMIC DNA]</scope>
    <source>
        <strain evidence="7 8">UAMH 11012</strain>
    </source>
</reference>
<dbReference type="PROSITE" id="PS50088">
    <property type="entry name" value="ANK_REPEAT"/>
    <property type="match status" value="8"/>
</dbReference>
<feature type="repeat" description="ANK" evidence="3">
    <location>
        <begin position="782"/>
        <end position="814"/>
    </location>
</feature>
<dbReference type="Pfam" id="PF06985">
    <property type="entry name" value="HET"/>
    <property type="match status" value="1"/>
</dbReference>
<evidence type="ECO:0000313" key="8">
    <source>
        <dbReference type="Proteomes" id="UP000184330"/>
    </source>
</evidence>